<evidence type="ECO:0000313" key="13">
    <source>
        <dbReference type="Proteomes" id="UP000238634"/>
    </source>
</evidence>
<dbReference type="InterPro" id="IPR010920">
    <property type="entry name" value="LSM_dom_sf"/>
</dbReference>
<comment type="subcellular location">
    <subcellularLocation>
        <location evidence="1">Cell membrane</location>
        <topology evidence="1">Multi-pass membrane protein</topology>
    </subcellularLocation>
</comment>
<comment type="caution">
    <text evidence="12">The sequence shown here is derived from an EMBL/GenBank/DDBJ whole genome shotgun (WGS) entry which is preliminary data.</text>
</comment>
<dbReference type="Proteomes" id="UP000238634">
    <property type="component" value="Unassembled WGS sequence"/>
</dbReference>
<proteinExistence type="inferred from homology"/>
<keyword evidence="13" id="KW-1185">Reference proteome</keyword>
<evidence type="ECO:0000256" key="1">
    <source>
        <dbReference type="ARBA" id="ARBA00004651"/>
    </source>
</evidence>
<accession>A0A2T1DNA4</accession>
<dbReference type="Gene3D" id="2.30.30.60">
    <property type="match status" value="1"/>
</dbReference>
<dbReference type="RefSeq" id="WP_073068998.1">
    <property type="nucleotide sequence ID" value="NZ_MPPI01000001.1"/>
</dbReference>
<evidence type="ECO:0000256" key="8">
    <source>
        <dbReference type="SAM" id="Phobius"/>
    </source>
</evidence>
<feature type="transmembrane region" description="Helical" evidence="8">
    <location>
        <begin position="377"/>
        <end position="395"/>
    </location>
</feature>
<dbReference type="GO" id="GO:0008381">
    <property type="term" value="F:mechanosensitive monoatomic ion channel activity"/>
    <property type="evidence" value="ECO:0007669"/>
    <property type="project" value="InterPro"/>
</dbReference>
<feature type="transmembrane region" description="Helical" evidence="8">
    <location>
        <begin position="321"/>
        <end position="339"/>
    </location>
</feature>
<dbReference type="Pfam" id="PF21088">
    <property type="entry name" value="MS_channel_1st"/>
    <property type="match status" value="1"/>
</dbReference>
<reference evidence="12 13" key="2">
    <citation type="submission" date="2018-03" db="EMBL/GenBank/DDBJ databases">
        <title>The ancient ancestry and fast evolution of plastids.</title>
        <authorList>
            <person name="Moore K.R."/>
            <person name="Magnabosco C."/>
            <person name="Momper L."/>
            <person name="Gold D.A."/>
            <person name="Bosak T."/>
            <person name="Fournier G.P."/>
        </authorList>
    </citation>
    <scope>NUCLEOTIDE SEQUENCE [LARGE SCALE GENOMIC DNA]</scope>
    <source>
        <strain evidence="12 13">ULC007</strain>
    </source>
</reference>
<dbReference type="Gene3D" id="1.10.287.1260">
    <property type="match status" value="1"/>
</dbReference>
<feature type="transmembrane region" description="Helical" evidence="8">
    <location>
        <begin position="288"/>
        <end position="309"/>
    </location>
</feature>
<feature type="compositionally biased region" description="Polar residues" evidence="7">
    <location>
        <begin position="49"/>
        <end position="59"/>
    </location>
</feature>
<dbReference type="SUPFAM" id="SSF82689">
    <property type="entry name" value="Mechanosensitive channel protein MscS (YggB), C-terminal domain"/>
    <property type="match status" value="1"/>
</dbReference>
<evidence type="ECO:0000256" key="4">
    <source>
        <dbReference type="ARBA" id="ARBA00022692"/>
    </source>
</evidence>
<keyword evidence="4 8" id="KW-0812">Transmembrane</keyword>
<evidence type="ECO:0000256" key="7">
    <source>
        <dbReference type="SAM" id="MobiDB-lite"/>
    </source>
</evidence>
<gene>
    <name evidence="12" type="ORF">C7B65_00725</name>
</gene>
<reference evidence="12 13" key="1">
    <citation type="submission" date="2018-02" db="EMBL/GenBank/DDBJ databases">
        <authorList>
            <person name="Cohen D.B."/>
            <person name="Kent A.D."/>
        </authorList>
    </citation>
    <scope>NUCLEOTIDE SEQUENCE [LARGE SCALE GENOMIC DNA]</scope>
    <source>
        <strain evidence="12 13">ULC007</strain>
    </source>
</reference>
<dbReference type="InterPro" id="IPR011066">
    <property type="entry name" value="MscS_channel_C_sf"/>
</dbReference>
<feature type="transmembrane region" description="Helical" evidence="8">
    <location>
        <begin position="207"/>
        <end position="228"/>
    </location>
</feature>
<sequence length="602" mass="67760">MATAIASMFNRQWKRTRLLRPFIACSIAILIVLMNPAIARSIPLGQLPSLTTPSGTQPLPNGVERRGTLESTEVRLDGKELFRIASPAVLNRSEPGSQVPVEVRATQIERNLEQLVTGNGLSDKEVLNPNTFQVLSETVNGLPVLSVKDATLSEAKVLLTVTDTDAQYASISKDLLATRWKEILERELRQALELRQPEALQQQVSTVIKVLVATLLLTLVLGTAWAFFSRRRQQLEQHQVAESAMIHAHELHIPELAVEPSDTNQGLQLFQGLRHHFSLQRRLQMVQFLQWFLFWAIALIWVVGVAYSLNAFPQTRQFAKKVVTIPIVILITWFVTGLTNRLTDLLVDQFIQNREQEQSLTEANLQRIATIANVVKGLKMVVVYMVAILWVLQWLNLVPGSVLTLGALLALAVSFAAQSLVKDLVNGFLILLEDQFRIGDNIRVADISGMVENLNLRVTQIRSDEGNLITLPNSLIAKVENRSRTWARTDFRIEVAYNTDVDRALAVVRETVDRMAQDPAWQSVILDTHELFGVEQISHTGIVIRILIKTAPLKQWNTARELRRRLKIDFDRNHIQIGIPQQVVMENGFSEPSTVERSQAVE</sequence>
<evidence type="ECO:0000259" key="11">
    <source>
        <dbReference type="Pfam" id="PF21088"/>
    </source>
</evidence>
<dbReference type="GO" id="GO:0005886">
    <property type="term" value="C:plasma membrane"/>
    <property type="evidence" value="ECO:0007669"/>
    <property type="project" value="UniProtKB-SubCell"/>
</dbReference>
<keyword evidence="6 8" id="KW-0472">Membrane</keyword>
<organism evidence="12 13">
    <name type="scientific">Phormidesmis priestleyi ULC007</name>
    <dbReference type="NCBI Taxonomy" id="1920490"/>
    <lineage>
        <taxon>Bacteria</taxon>
        <taxon>Bacillati</taxon>
        <taxon>Cyanobacteriota</taxon>
        <taxon>Cyanophyceae</taxon>
        <taxon>Leptolyngbyales</taxon>
        <taxon>Leptolyngbyaceae</taxon>
        <taxon>Phormidesmis</taxon>
    </lineage>
</organism>
<dbReference type="AlphaFoldDB" id="A0A2T1DNA4"/>
<name>A0A2T1DNA4_9CYAN</name>
<dbReference type="SUPFAM" id="SSF50182">
    <property type="entry name" value="Sm-like ribonucleoproteins"/>
    <property type="match status" value="1"/>
</dbReference>
<dbReference type="Pfam" id="PF21082">
    <property type="entry name" value="MS_channel_3rd"/>
    <property type="match status" value="1"/>
</dbReference>
<evidence type="ECO:0000313" key="12">
    <source>
        <dbReference type="EMBL" id="PSB21973.1"/>
    </source>
</evidence>
<evidence type="ECO:0000256" key="3">
    <source>
        <dbReference type="ARBA" id="ARBA00022475"/>
    </source>
</evidence>
<dbReference type="InterPro" id="IPR023408">
    <property type="entry name" value="MscS_beta-dom_sf"/>
</dbReference>
<feature type="region of interest" description="Disordered" evidence="7">
    <location>
        <begin position="49"/>
        <end position="68"/>
    </location>
</feature>
<dbReference type="OrthoDB" id="9809206at2"/>
<keyword evidence="3" id="KW-1003">Cell membrane</keyword>
<feature type="domain" description="Mechanosensitive ion channel MscS C-terminal" evidence="10">
    <location>
        <begin position="491"/>
        <end position="577"/>
    </location>
</feature>
<evidence type="ECO:0000256" key="6">
    <source>
        <dbReference type="ARBA" id="ARBA00023136"/>
    </source>
</evidence>
<evidence type="ECO:0000256" key="2">
    <source>
        <dbReference type="ARBA" id="ARBA00008017"/>
    </source>
</evidence>
<dbReference type="Pfam" id="PF00924">
    <property type="entry name" value="MS_channel_2nd"/>
    <property type="match status" value="1"/>
</dbReference>
<feature type="domain" description="Mechanosensitive ion channel MscS" evidence="9">
    <location>
        <begin position="420"/>
        <end position="484"/>
    </location>
</feature>
<protein>
    <submittedName>
        <fullName evidence="12">Mechanosensitive ion channel family protein</fullName>
    </submittedName>
</protein>
<evidence type="ECO:0000256" key="5">
    <source>
        <dbReference type="ARBA" id="ARBA00022989"/>
    </source>
</evidence>
<dbReference type="PANTHER" id="PTHR30460">
    <property type="entry name" value="MODERATE CONDUCTANCE MECHANOSENSITIVE CHANNEL YBIO"/>
    <property type="match status" value="1"/>
</dbReference>
<keyword evidence="5 8" id="KW-1133">Transmembrane helix</keyword>
<dbReference type="PANTHER" id="PTHR30460:SF0">
    <property type="entry name" value="MODERATE CONDUCTANCE MECHANOSENSITIVE CHANNEL YBIO"/>
    <property type="match status" value="1"/>
</dbReference>
<dbReference type="InterPro" id="IPR006685">
    <property type="entry name" value="MscS_channel_2nd"/>
</dbReference>
<evidence type="ECO:0000259" key="10">
    <source>
        <dbReference type="Pfam" id="PF21082"/>
    </source>
</evidence>
<comment type="similarity">
    <text evidence="2">Belongs to the MscS (TC 1.A.23) family.</text>
</comment>
<dbReference type="InterPro" id="IPR049278">
    <property type="entry name" value="MS_channel_C"/>
</dbReference>
<dbReference type="EMBL" id="PVWG01000001">
    <property type="protein sequence ID" value="PSB21973.1"/>
    <property type="molecule type" value="Genomic_DNA"/>
</dbReference>
<dbReference type="Gene3D" id="3.30.70.100">
    <property type="match status" value="1"/>
</dbReference>
<evidence type="ECO:0000259" key="9">
    <source>
        <dbReference type="Pfam" id="PF00924"/>
    </source>
</evidence>
<dbReference type="InterPro" id="IPR049142">
    <property type="entry name" value="MS_channel_1st"/>
</dbReference>
<dbReference type="InterPro" id="IPR045276">
    <property type="entry name" value="YbiO_bact"/>
</dbReference>
<dbReference type="STRING" id="1920490.GCA_001895925_00692"/>
<feature type="domain" description="Mechanosensitive ion channel transmembrane helices 2/3" evidence="11">
    <location>
        <begin position="379"/>
        <end position="418"/>
    </location>
</feature>